<keyword evidence="2" id="KW-1185">Reference proteome</keyword>
<dbReference type="Pfam" id="PF05845">
    <property type="entry name" value="PhnH"/>
    <property type="match status" value="1"/>
</dbReference>
<accession>A0A1A8XKU1</accession>
<organism evidence="1 2">
    <name type="scientific">Candidatus Propionivibrio aalborgensis</name>
    <dbReference type="NCBI Taxonomy" id="1860101"/>
    <lineage>
        <taxon>Bacteria</taxon>
        <taxon>Pseudomonadati</taxon>
        <taxon>Pseudomonadota</taxon>
        <taxon>Betaproteobacteria</taxon>
        <taxon>Rhodocyclales</taxon>
        <taxon>Rhodocyclaceae</taxon>
        <taxon>Propionivibrio</taxon>
    </lineage>
</organism>
<protein>
    <submittedName>
        <fullName evidence="1">Putative C-P lyase subunit protein HtxG</fullName>
    </submittedName>
</protein>
<evidence type="ECO:0000313" key="2">
    <source>
        <dbReference type="Proteomes" id="UP000199600"/>
    </source>
</evidence>
<dbReference type="GO" id="GO:0016829">
    <property type="term" value="F:lyase activity"/>
    <property type="evidence" value="ECO:0007669"/>
    <property type="project" value="UniProtKB-KW"/>
</dbReference>
<dbReference type="PIRSF" id="PIRSF020680">
    <property type="entry name" value="PhnH"/>
    <property type="match status" value="1"/>
</dbReference>
<dbReference type="InterPro" id="IPR008772">
    <property type="entry name" value="Phosphonate_metab_PhnH"/>
</dbReference>
<keyword evidence="1" id="KW-0456">Lyase</keyword>
<name>A0A1A8XKU1_9RHOO</name>
<dbReference type="SUPFAM" id="SSF159709">
    <property type="entry name" value="PhnH-like"/>
    <property type="match status" value="1"/>
</dbReference>
<dbReference type="Gene3D" id="3.40.50.11310">
    <property type="entry name" value="Bacterial phosphonate metabolism protein PhnH"/>
    <property type="match status" value="1"/>
</dbReference>
<evidence type="ECO:0000313" key="1">
    <source>
        <dbReference type="EMBL" id="SBT05765.1"/>
    </source>
</evidence>
<sequence>MKMTMKPYSIWQGSVQQSIFRELVEAYSRPGQVRDLTDWINGENARRVVLATLMDGESTLADPHGMIPDEDWPLLQARRDTAESARYVVVDGSRDATLNPCLGRLESPEFGATLLIAVEEIGTGSLSIALAGPGIEERLELCLSGLHPDWLARREDWVGAFPLGVDILFCDAQRIVALPRTTHAAITAGVV</sequence>
<dbReference type="Proteomes" id="UP000199600">
    <property type="component" value="Unassembled WGS sequence"/>
</dbReference>
<dbReference type="GO" id="GO:0019634">
    <property type="term" value="P:organic phosphonate metabolic process"/>
    <property type="evidence" value="ECO:0007669"/>
    <property type="project" value="InterPro"/>
</dbReference>
<reference evidence="1 2" key="1">
    <citation type="submission" date="2016-06" db="EMBL/GenBank/DDBJ databases">
        <authorList>
            <person name="Kjaerup R.B."/>
            <person name="Dalgaard T.S."/>
            <person name="Juul-Madsen H.R."/>
        </authorList>
    </citation>
    <scope>NUCLEOTIDE SEQUENCE [LARGE SCALE GENOMIC DNA]</scope>
    <source>
        <strain evidence="1">2</strain>
    </source>
</reference>
<dbReference type="AlphaFoldDB" id="A0A1A8XKU1"/>
<dbReference type="InterPro" id="IPR038058">
    <property type="entry name" value="PhnH-like_sp"/>
</dbReference>
<dbReference type="EMBL" id="FLQY01000076">
    <property type="protein sequence ID" value="SBT05765.1"/>
    <property type="molecule type" value="Genomic_DNA"/>
</dbReference>
<gene>
    <name evidence="1" type="primary">htxG</name>
    <name evidence="1" type="ORF">PROAA_1670010</name>
</gene>
<dbReference type="NCBIfam" id="TIGR03292">
    <property type="entry name" value="PhnH_redo"/>
    <property type="match status" value="1"/>
</dbReference>
<proteinExistence type="predicted"/>